<keyword evidence="3 6" id="KW-1133">Transmembrane helix</keyword>
<name>A0A1V6RLZ5_9EURO</name>
<dbReference type="InterPro" id="IPR013057">
    <property type="entry name" value="AA_transpt_TM"/>
</dbReference>
<dbReference type="PANTHER" id="PTHR23507">
    <property type="entry name" value="ZGC:174356"/>
    <property type="match status" value="1"/>
</dbReference>
<feature type="compositionally biased region" description="Polar residues" evidence="5">
    <location>
        <begin position="424"/>
        <end position="436"/>
    </location>
</feature>
<feature type="transmembrane region" description="Helical" evidence="6">
    <location>
        <begin position="717"/>
        <end position="738"/>
    </location>
</feature>
<evidence type="ECO:0000256" key="5">
    <source>
        <dbReference type="SAM" id="MobiDB-lite"/>
    </source>
</evidence>
<feature type="region of interest" description="Disordered" evidence="5">
    <location>
        <begin position="421"/>
        <end position="440"/>
    </location>
</feature>
<feature type="domain" description="Amino acid transporter transmembrane" evidence="7">
    <location>
        <begin position="455"/>
        <end position="848"/>
    </location>
</feature>
<keyword evidence="9" id="KW-1185">Reference proteome</keyword>
<accession>A0A1V6RLZ5</accession>
<feature type="transmembrane region" description="Helical" evidence="6">
    <location>
        <begin position="596"/>
        <end position="617"/>
    </location>
</feature>
<feature type="transmembrane region" description="Helical" evidence="6">
    <location>
        <begin position="790"/>
        <end position="811"/>
    </location>
</feature>
<proteinExistence type="predicted"/>
<feature type="transmembrane region" description="Helical" evidence="6">
    <location>
        <begin position="136"/>
        <end position="155"/>
    </location>
</feature>
<reference evidence="9" key="1">
    <citation type="journal article" date="2017" name="Nat. Microbiol.">
        <title>Global analysis of biosynthetic gene clusters reveals vast potential of secondary metabolite production in Penicillium species.</title>
        <authorList>
            <person name="Nielsen J.C."/>
            <person name="Grijseels S."/>
            <person name="Prigent S."/>
            <person name="Ji B."/>
            <person name="Dainat J."/>
            <person name="Nielsen K.F."/>
            <person name="Frisvad J.C."/>
            <person name="Workman M."/>
            <person name="Nielsen J."/>
        </authorList>
    </citation>
    <scope>NUCLEOTIDE SEQUENCE [LARGE SCALE GENOMIC DNA]</scope>
    <source>
        <strain evidence="9">IBT 29525</strain>
    </source>
</reference>
<comment type="subcellular location">
    <subcellularLocation>
        <location evidence="1">Membrane</location>
        <topology evidence="1">Multi-pass membrane protein</topology>
    </subcellularLocation>
</comment>
<gene>
    <name evidence="8" type="ORF">PENSOL_c002G01317</name>
</gene>
<feature type="transmembrane region" description="Helical" evidence="6">
    <location>
        <begin position="676"/>
        <end position="697"/>
    </location>
</feature>
<evidence type="ECO:0000313" key="9">
    <source>
        <dbReference type="Proteomes" id="UP000191612"/>
    </source>
</evidence>
<dbReference type="InterPro" id="IPR036259">
    <property type="entry name" value="MFS_trans_sf"/>
</dbReference>
<dbReference type="EMBL" id="MDYO01000002">
    <property type="protein sequence ID" value="OQE02560.1"/>
    <property type="molecule type" value="Genomic_DNA"/>
</dbReference>
<dbReference type="Gene3D" id="1.20.1250.20">
    <property type="entry name" value="MFS general substrate transporter like domains"/>
    <property type="match status" value="1"/>
</dbReference>
<dbReference type="AlphaFoldDB" id="A0A1V6RLZ5"/>
<comment type="caution">
    <text evidence="8">The sequence shown here is derived from an EMBL/GenBank/DDBJ whole genome shotgun (WGS) entry which is preliminary data.</text>
</comment>
<feature type="transmembrane region" description="Helical" evidence="6">
    <location>
        <begin position="106"/>
        <end position="124"/>
    </location>
</feature>
<evidence type="ECO:0000256" key="2">
    <source>
        <dbReference type="ARBA" id="ARBA00022692"/>
    </source>
</evidence>
<feature type="transmembrane region" description="Helical" evidence="6">
    <location>
        <begin position="167"/>
        <end position="190"/>
    </location>
</feature>
<keyword evidence="2 6" id="KW-0812">Transmembrane</keyword>
<dbReference type="Proteomes" id="UP000191612">
    <property type="component" value="Unassembled WGS sequence"/>
</dbReference>
<evidence type="ECO:0000256" key="1">
    <source>
        <dbReference type="ARBA" id="ARBA00004141"/>
    </source>
</evidence>
<dbReference type="InterPro" id="IPR011701">
    <property type="entry name" value="MFS"/>
</dbReference>
<keyword evidence="4 6" id="KW-0472">Membrane</keyword>
<dbReference type="Pfam" id="PF07690">
    <property type="entry name" value="MFS_1"/>
    <property type="match status" value="1"/>
</dbReference>
<dbReference type="GO" id="GO:0022857">
    <property type="term" value="F:transmembrane transporter activity"/>
    <property type="evidence" value="ECO:0007669"/>
    <property type="project" value="InterPro"/>
</dbReference>
<dbReference type="PANTHER" id="PTHR23507:SF1">
    <property type="entry name" value="FI18259P1-RELATED"/>
    <property type="match status" value="1"/>
</dbReference>
<organism evidence="8 9">
    <name type="scientific">Penicillium solitum</name>
    <dbReference type="NCBI Taxonomy" id="60172"/>
    <lineage>
        <taxon>Eukaryota</taxon>
        <taxon>Fungi</taxon>
        <taxon>Dikarya</taxon>
        <taxon>Ascomycota</taxon>
        <taxon>Pezizomycotina</taxon>
        <taxon>Eurotiomycetes</taxon>
        <taxon>Eurotiomycetidae</taxon>
        <taxon>Eurotiales</taxon>
        <taxon>Aspergillaceae</taxon>
        <taxon>Penicillium</taxon>
    </lineage>
</organism>
<evidence type="ECO:0000256" key="6">
    <source>
        <dbReference type="SAM" id="Phobius"/>
    </source>
</evidence>
<sequence>MNDQSRSDAENYPLLSEQSFSEPHTQGTEKSQVLNDYWARLWQPSPSWVVCVFAIYEFIFGVLAVPEFNATFALICHQRQSPSQTHPELEQCFANIHTQSDLSRFLIYRQIIAGLLGAFSTPILGSLSDRVGRKPILACTVVGPLLYEILMVIVLRNPDSINVHWLLVGYAMEGLSGTMIAGTSTAQTYITDLTRPSSRARWFSYLQASYAFAGAVGPLIASLLLKMPNPFETIFWLAICSHLSLLLIILFALPESRNPVSTGRLDRDGVTLEQTPGESYVRVLRTSLKSIWESKGFRNKNMIILAGIDMIIFGNMIGLLPLQLAYPAFLFKWQPTTQSFFISLSYSWSVLVLVVLFPLIMTRFRRWNRRQGVPNLSAASNSGELDAIQSLMETDIKHTCFYPQYELPTLGADKESDAAVQPSKCITNSDPSSDGCQTELERRKKIEGRKKFSRLGWKRLAIILITEAVALGSLSIPASFATLGMLGGVISSVGIGLIATYASYEVGTVKLKYPHVEHYGDIGRLILGETGFWIITVAFIFQLVLSVGSHCLTGIIALASVTQSNVCTVVLGLVSALILLVLAIPPTFADVAILGYIDVASIFTAIGITIVATGVQSTRDNNGSPGSDWSVWPKENLSFSTAMVAMNNIVFAYSFAPAIPSFMSEMHTPKDYTKAIYTLGVIEIVIYTLVGSLVYLFVGKDVQSPALLSAGPLMSRIAFGVALPVVFISGSINTSLIARYIHGHVYRNSVVRYVNTKKGWITWISLVAVLTFFSWVVAEAIPVFSDILSISAALLVSGLCFYVPAVMWFILVKEGNWFSRSNIQRAFYNGIVFLFGIGVLVCGMYANIVNLIQESRDPNSTRPFSCSSIA</sequence>
<feature type="transmembrane region" description="Helical" evidence="6">
    <location>
        <begin position="233"/>
        <end position="253"/>
    </location>
</feature>
<feature type="transmembrane region" description="Helical" evidence="6">
    <location>
        <begin position="202"/>
        <end position="221"/>
    </location>
</feature>
<evidence type="ECO:0000256" key="4">
    <source>
        <dbReference type="ARBA" id="ARBA00023136"/>
    </source>
</evidence>
<evidence type="ECO:0000256" key="3">
    <source>
        <dbReference type="ARBA" id="ARBA00022989"/>
    </source>
</evidence>
<feature type="transmembrane region" description="Helical" evidence="6">
    <location>
        <begin position="340"/>
        <end position="361"/>
    </location>
</feature>
<feature type="transmembrane region" description="Helical" evidence="6">
    <location>
        <begin position="302"/>
        <end position="320"/>
    </location>
</feature>
<feature type="transmembrane region" description="Helical" evidence="6">
    <location>
        <begin position="460"/>
        <end position="480"/>
    </location>
</feature>
<feature type="transmembrane region" description="Helical" evidence="6">
    <location>
        <begin position="47"/>
        <end position="65"/>
    </location>
</feature>
<dbReference type="GO" id="GO:0016020">
    <property type="term" value="C:membrane"/>
    <property type="evidence" value="ECO:0007669"/>
    <property type="project" value="UniProtKB-SubCell"/>
</dbReference>
<dbReference type="SUPFAM" id="SSF103473">
    <property type="entry name" value="MFS general substrate transporter"/>
    <property type="match status" value="1"/>
</dbReference>
<dbReference type="Pfam" id="PF01490">
    <property type="entry name" value="Aa_trans"/>
    <property type="match status" value="1"/>
</dbReference>
<feature type="transmembrane region" description="Helical" evidence="6">
    <location>
        <begin position="831"/>
        <end position="852"/>
    </location>
</feature>
<protein>
    <recommendedName>
        <fullName evidence="7">Amino acid transporter transmembrane domain-containing protein</fullName>
    </recommendedName>
</protein>
<feature type="transmembrane region" description="Helical" evidence="6">
    <location>
        <begin position="637"/>
        <end position="656"/>
    </location>
</feature>
<feature type="transmembrane region" description="Helical" evidence="6">
    <location>
        <begin position="525"/>
        <end position="548"/>
    </location>
</feature>
<evidence type="ECO:0000313" key="8">
    <source>
        <dbReference type="EMBL" id="OQE02560.1"/>
    </source>
</evidence>
<feature type="transmembrane region" description="Helical" evidence="6">
    <location>
        <begin position="759"/>
        <end position="778"/>
    </location>
</feature>
<feature type="transmembrane region" description="Helical" evidence="6">
    <location>
        <begin position="486"/>
        <end position="504"/>
    </location>
</feature>
<feature type="transmembrane region" description="Helical" evidence="6">
    <location>
        <begin position="554"/>
        <end position="584"/>
    </location>
</feature>
<evidence type="ECO:0000259" key="7">
    <source>
        <dbReference type="Pfam" id="PF01490"/>
    </source>
</evidence>